<dbReference type="SUPFAM" id="SSF53756">
    <property type="entry name" value="UDP-Glycosyltransferase/glycogen phosphorylase"/>
    <property type="match status" value="1"/>
</dbReference>
<dbReference type="PANTHER" id="PTHR43685:SF2">
    <property type="entry name" value="GLYCOSYLTRANSFERASE 2-LIKE DOMAIN-CONTAINING PROTEIN"/>
    <property type="match status" value="1"/>
</dbReference>
<dbReference type="Gene3D" id="3.90.550.10">
    <property type="entry name" value="Spore Coat Polysaccharide Biosynthesis Protein SpsA, Chain A"/>
    <property type="match status" value="1"/>
</dbReference>
<gene>
    <name evidence="3" type="ORF">IM311_09495</name>
</gene>
<proteinExistence type="predicted"/>
<organism evidence="3 4">
    <name type="scientific">Enterobacter pasteurii</name>
    <dbReference type="NCBI Taxonomy" id="3029761"/>
    <lineage>
        <taxon>Bacteria</taxon>
        <taxon>Pseudomonadati</taxon>
        <taxon>Pseudomonadota</taxon>
        <taxon>Gammaproteobacteria</taxon>
        <taxon>Enterobacterales</taxon>
        <taxon>Enterobacteriaceae</taxon>
        <taxon>Enterobacter</taxon>
        <taxon>Enterobacter cloacae complex</taxon>
    </lineage>
</organism>
<reference evidence="3 4" key="1">
    <citation type="submission" date="2020-10" db="EMBL/GenBank/DDBJ databases">
        <title>High risk of septic shock deaths with Enterobacter bugandensis among Enterobacter cloacae complex isolates that physiologically colonize newborns in neonatal intensive care unit bis.</title>
        <authorList>
            <person name="Girlich D."/>
            <person name="Ouzani S."/>
            <person name="Emeraud C."/>
            <person name="Bonnin R.A."/>
            <person name="Gauthier L."/>
            <person name="Le Sache N."/>
            <person name="Mokhtari M."/>
            <person name="Langlois I."/>
            <person name="Begasse C."/>
            <person name="Arangia N."/>
            <person name="Fournier S."/>
            <person name="Fortineau N."/>
            <person name="Naas T."/>
            <person name="Dortet L."/>
        </authorList>
    </citation>
    <scope>NUCLEOTIDE SEQUENCE [LARGE SCALE GENOMIC DNA]</scope>
    <source>
        <strain evidence="3 4">P40RS</strain>
    </source>
</reference>
<evidence type="ECO:0000259" key="1">
    <source>
        <dbReference type="Pfam" id="PF00534"/>
    </source>
</evidence>
<dbReference type="RefSeq" id="WP_193355386.1">
    <property type="nucleotide sequence ID" value="NZ_JADBRO010000007.1"/>
</dbReference>
<sequence>MPTSTMLRQLVAVHAKAFHSLLKFGHPPAECISDARKILGIQHVDEFVEHNDSLLAKQFDFLLVQAGRESLELLKTWLDKVPARSDLLLCGANEDRFAQAAYWLGRKGYRCVCQSANGNDFYFTVLPGSRQHIVMTATADNYHFANPLIDLARQEGHLVTPLSLNGLTVEMLQGWLQHCDVAWFEWGDSAAIAASRLQKTCRMVCRIHRYELYDNAFLDANWHIFDEVIFVSEAMKRRFVTLLGDKLPPTLLLTVIGNLTNHQPVATLPKAKRDPFQIGCVTRFVGAKNLFQLIHVMQMLIKRDTRYRLAIVGRVEDRCLYESFKEILEQTGMSKYVRIESPLPANKMAQWYSRKSYLLSTSYIESQGMAIFEAMLAGVKPVVFAATGGLQEYLPAEWCFTNLDEAVEQLLTPPASADFYAQRAVELLNQQSVASAYRQRWTPDAPMYRFTIIIPCYNRQEMIVSAIASALNVDYPHFDVLVVDDGSSDDTLACIADTFDDPRLRAIAKTHTNAPDTRNLGIQHAKGEFIVWLDSDDILHRSTLRHYDALLRRWPTSDIISCGISQFGSTQKRFYRNEQALPPANLLSQIVWGCPITNPGCCVRKTVYDTVGGYDEHFLRAHDYEFWSRALGSANVLFTARNNVQYRLHGNNLTGMGGPVDQTYEYRIFTRIIARYPVSLLFPGITSGQAKKIIAQLHEQREKLCGLENLAIVIPAMGEQLEKLDSAFLALGKQQDRAFTTWVVSDHDLSFLSVPTLRHERYDPQAIVRELTAQCPTCYSYVYALQPDETLTSDAISQLKLHILTKTHALPTGFICLRTAPQVLL</sequence>
<feature type="domain" description="Glycosyl transferase family 1" evidence="1">
    <location>
        <begin position="272"/>
        <end position="431"/>
    </location>
</feature>
<dbReference type="Pfam" id="PF00534">
    <property type="entry name" value="Glycos_transf_1"/>
    <property type="match status" value="1"/>
</dbReference>
<keyword evidence="4" id="KW-1185">Reference proteome</keyword>
<accession>A0ABR9Q636</accession>
<dbReference type="Gene3D" id="3.40.50.2000">
    <property type="entry name" value="Glycogen Phosphorylase B"/>
    <property type="match status" value="1"/>
</dbReference>
<dbReference type="Proteomes" id="UP001296720">
    <property type="component" value="Unassembled WGS sequence"/>
</dbReference>
<comment type="caution">
    <text evidence="3">The sequence shown here is derived from an EMBL/GenBank/DDBJ whole genome shotgun (WGS) entry which is preliminary data.</text>
</comment>
<evidence type="ECO:0000313" key="3">
    <source>
        <dbReference type="EMBL" id="MBE4854304.1"/>
    </source>
</evidence>
<protein>
    <submittedName>
        <fullName evidence="3">Glycosyltransferase</fullName>
    </submittedName>
</protein>
<dbReference type="InterPro" id="IPR001173">
    <property type="entry name" value="Glyco_trans_2-like"/>
</dbReference>
<dbReference type="SUPFAM" id="SSF53448">
    <property type="entry name" value="Nucleotide-diphospho-sugar transferases"/>
    <property type="match status" value="1"/>
</dbReference>
<dbReference type="Pfam" id="PF00535">
    <property type="entry name" value="Glycos_transf_2"/>
    <property type="match status" value="1"/>
</dbReference>
<dbReference type="CDD" id="cd03801">
    <property type="entry name" value="GT4_PimA-like"/>
    <property type="match status" value="1"/>
</dbReference>
<dbReference type="EMBL" id="JADBRO010000007">
    <property type="protein sequence ID" value="MBE4854304.1"/>
    <property type="molecule type" value="Genomic_DNA"/>
</dbReference>
<dbReference type="PANTHER" id="PTHR43685">
    <property type="entry name" value="GLYCOSYLTRANSFERASE"/>
    <property type="match status" value="1"/>
</dbReference>
<dbReference type="InterPro" id="IPR001296">
    <property type="entry name" value="Glyco_trans_1"/>
</dbReference>
<evidence type="ECO:0000313" key="4">
    <source>
        <dbReference type="Proteomes" id="UP001296720"/>
    </source>
</evidence>
<dbReference type="InterPro" id="IPR050834">
    <property type="entry name" value="Glycosyltransf_2"/>
</dbReference>
<evidence type="ECO:0000259" key="2">
    <source>
        <dbReference type="Pfam" id="PF00535"/>
    </source>
</evidence>
<feature type="domain" description="Glycosyltransferase 2-like" evidence="2">
    <location>
        <begin position="451"/>
        <end position="596"/>
    </location>
</feature>
<name>A0ABR9Q636_9ENTR</name>
<dbReference type="InterPro" id="IPR029044">
    <property type="entry name" value="Nucleotide-diphossugar_trans"/>
</dbReference>